<feature type="compositionally biased region" description="Pro residues" evidence="1">
    <location>
        <begin position="271"/>
        <end position="289"/>
    </location>
</feature>
<name>A0A7L7Z2Y6_9MICO</name>
<evidence type="ECO:0000313" key="3">
    <source>
        <dbReference type="Proteomes" id="UP000516660"/>
    </source>
</evidence>
<dbReference type="KEGG" id="czh:H9X71_01535"/>
<evidence type="ECO:0000256" key="1">
    <source>
        <dbReference type="SAM" id="MobiDB-lite"/>
    </source>
</evidence>
<dbReference type="Pfam" id="PF06299">
    <property type="entry name" value="DUF1045"/>
    <property type="match status" value="1"/>
</dbReference>
<feature type="region of interest" description="Disordered" evidence="1">
    <location>
        <begin position="239"/>
        <end position="289"/>
    </location>
</feature>
<dbReference type="RefSeq" id="WP_191148007.1">
    <property type="nucleotide sequence ID" value="NZ_CP061274.1"/>
</dbReference>
<dbReference type="AlphaFoldDB" id="A0A7L7Z2Y6"/>
<dbReference type="InterPro" id="IPR009389">
    <property type="entry name" value="DUF1045"/>
</dbReference>
<protein>
    <submittedName>
        <fullName evidence="2">DUF1045 domain-containing protein</fullName>
    </submittedName>
</protein>
<proteinExistence type="predicted"/>
<sequence>MTRVAVYAVPGIGSDDAAGILLRERAEAWLGRSVVGGSAAPAPEAPAGWTRAEVDALTVDARRYGFHGTLKPPFRLADGRDLDELDAAVARFAAERERITVPGLRVTPLGDFLALVPTRHAPELHALAEDVVTRLDVFRAPPTDAETARRDPASLTPRQRELLAAWGYPHVLDGFRFHLTLTDRIPAAERPRAEAALAAWFAGCTDRPLAVDALAVLIEDAPGSPFRLHAVHPLRDLPTPHAPGAALDGTSPALPLPHIPGAALDGTSPDLPLPHIPGAAPAPDPEGTR</sequence>
<accession>A0A7L7Z2Y6</accession>
<dbReference type="Proteomes" id="UP000516660">
    <property type="component" value="Chromosome"/>
</dbReference>
<dbReference type="EMBL" id="CP061274">
    <property type="protein sequence ID" value="QOD44072.1"/>
    <property type="molecule type" value="Genomic_DNA"/>
</dbReference>
<keyword evidence="3" id="KW-1185">Reference proteome</keyword>
<reference evidence="2 3" key="1">
    <citation type="submission" date="2020-08" db="EMBL/GenBank/DDBJ databases">
        <title>Description of Clavibacter zhangzhiyonge sp. nov., a phytopathogenic actinobacterium isolated from barley seeds, causing leaf brown spot and decline.</title>
        <authorList>
            <person name="Tian Q."/>
            <person name="Chuan J."/>
            <person name="Zhao W."/>
            <person name="Li X."/>
        </authorList>
    </citation>
    <scope>NUCLEOTIDE SEQUENCE [LARGE SCALE GENOMIC DNA]</scope>
    <source>
        <strain evidence="2 3">DM1</strain>
    </source>
</reference>
<gene>
    <name evidence="2" type="ORF">H9X71_01535</name>
</gene>
<evidence type="ECO:0000313" key="2">
    <source>
        <dbReference type="EMBL" id="QOD44072.1"/>
    </source>
</evidence>
<organism evidence="2 3">
    <name type="scientific">Clavibacter zhangzhiyongii</name>
    <dbReference type="NCBI Taxonomy" id="2768071"/>
    <lineage>
        <taxon>Bacteria</taxon>
        <taxon>Bacillati</taxon>
        <taxon>Actinomycetota</taxon>
        <taxon>Actinomycetes</taxon>
        <taxon>Micrococcales</taxon>
        <taxon>Microbacteriaceae</taxon>
        <taxon>Clavibacter</taxon>
    </lineage>
</organism>